<dbReference type="Proteomes" id="UP000489600">
    <property type="component" value="Unassembled WGS sequence"/>
</dbReference>
<evidence type="ECO:0000313" key="3">
    <source>
        <dbReference type="EMBL" id="VVB04902.1"/>
    </source>
</evidence>
<keyword evidence="4" id="KW-1185">Reference proteome</keyword>
<evidence type="ECO:0000313" key="4">
    <source>
        <dbReference type="Proteomes" id="UP000489600"/>
    </source>
</evidence>
<feature type="domain" description="Retrotransposon gag" evidence="2">
    <location>
        <begin position="89"/>
        <end position="173"/>
    </location>
</feature>
<dbReference type="InterPro" id="IPR005162">
    <property type="entry name" value="Retrotrans_gag_dom"/>
</dbReference>
<sequence length="216" mass="24183">MSASPSEGITASPTQSHPPDPPDLRRFVHESSRRSSLGVDRSPTVPNGLSTRLTRIEFLGFEGSDLRGWIQRCEQYFDLDGTSAERKVKLASLYMTGKASKRYFSYMDNRFGNFPSWPKYVLAVASRFGDVYDDPLAELVSVKQAGESTMVYLEKFENALARVSLLDAHSLSIFLSNMDPHLAMQAHKFEVKTVSAAARIAKVHENELLHTPKLKD</sequence>
<feature type="compositionally biased region" description="Basic and acidic residues" evidence="1">
    <location>
        <begin position="20"/>
        <end position="33"/>
    </location>
</feature>
<proteinExistence type="predicted"/>
<name>A0A565BU53_9BRAS</name>
<evidence type="ECO:0000259" key="2">
    <source>
        <dbReference type="Pfam" id="PF03732"/>
    </source>
</evidence>
<dbReference type="EMBL" id="CABITT030000005">
    <property type="protein sequence ID" value="VVB04902.1"/>
    <property type="molecule type" value="Genomic_DNA"/>
</dbReference>
<dbReference type="OrthoDB" id="1742322at2759"/>
<feature type="compositionally biased region" description="Polar residues" evidence="1">
    <location>
        <begin position="1"/>
        <end position="15"/>
    </location>
</feature>
<reference evidence="3" key="1">
    <citation type="submission" date="2019-07" db="EMBL/GenBank/DDBJ databases">
        <authorList>
            <person name="Dittberner H."/>
        </authorList>
    </citation>
    <scope>NUCLEOTIDE SEQUENCE [LARGE SCALE GENOMIC DNA]</scope>
</reference>
<evidence type="ECO:0000256" key="1">
    <source>
        <dbReference type="SAM" id="MobiDB-lite"/>
    </source>
</evidence>
<dbReference type="AlphaFoldDB" id="A0A565BU53"/>
<gene>
    <name evidence="3" type="ORF">ANE_LOCUS15346</name>
</gene>
<organism evidence="3 4">
    <name type="scientific">Arabis nemorensis</name>
    <dbReference type="NCBI Taxonomy" id="586526"/>
    <lineage>
        <taxon>Eukaryota</taxon>
        <taxon>Viridiplantae</taxon>
        <taxon>Streptophyta</taxon>
        <taxon>Embryophyta</taxon>
        <taxon>Tracheophyta</taxon>
        <taxon>Spermatophyta</taxon>
        <taxon>Magnoliopsida</taxon>
        <taxon>eudicotyledons</taxon>
        <taxon>Gunneridae</taxon>
        <taxon>Pentapetalae</taxon>
        <taxon>rosids</taxon>
        <taxon>malvids</taxon>
        <taxon>Brassicales</taxon>
        <taxon>Brassicaceae</taxon>
        <taxon>Arabideae</taxon>
        <taxon>Arabis</taxon>
    </lineage>
</organism>
<feature type="region of interest" description="Disordered" evidence="1">
    <location>
        <begin position="1"/>
        <end position="45"/>
    </location>
</feature>
<protein>
    <recommendedName>
        <fullName evidence="2">Retrotransposon gag domain-containing protein</fullName>
    </recommendedName>
</protein>
<dbReference type="Pfam" id="PF03732">
    <property type="entry name" value="Retrotrans_gag"/>
    <property type="match status" value="1"/>
</dbReference>
<accession>A0A565BU53</accession>
<comment type="caution">
    <text evidence="3">The sequence shown here is derived from an EMBL/GenBank/DDBJ whole genome shotgun (WGS) entry which is preliminary data.</text>
</comment>